<feature type="non-terminal residue" evidence="1">
    <location>
        <position position="138"/>
    </location>
</feature>
<dbReference type="InterPro" id="IPR043129">
    <property type="entry name" value="ATPase_NBD"/>
</dbReference>
<name>X1QH89_9ZZZZ</name>
<comment type="caution">
    <text evidence="1">The sequence shown here is derived from an EMBL/GenBank/DDBJ whole genome shotgun (WGS) entry which is preliminary data.</text>
</comment>
<gene>
    <name evidence="1" type="ORF">S06H3_42934</name>
</gene>
<dbReference type="AlphaFoldDB" id="X1QH89"/>
<sequence length="138" mass="15647">MHLANNNIKIVAVGSLDAIAANATEYIKQKHTQVNKIATILDAKRGQFFIAAYQFDEKDNPAFPWNKILDDCLMSPQQLIEKFACQNEPIWLLGEGLVYYKERFEADGIRFLDEKYWTPKASNIHLLGCQLALGGQIC</sequence>
<accession>X1QH89</accession>
<organism evidence="1">
    <name type="scientific">marine sediment metagenome</name>
    <dbReference type="NCBI Taxonomy" id="412755"/>
    <lineage>
        <taxon>unclassified sequences</taxon>
        <taxon>metagenomes</taxon>
        <taxon>ecological metagenomes</taxon>
    </lineage>
</organism>
<protein>
    <submittedName>
        <fullName evidence="1">Uncharacterized protein</fullName>
    </submittedName>
</protein>
<reference evidence="1" key="1">
    <citation type="journal article" date="2014" name="Front. Microbiol.">
        <title>High frequency of phylogenetically diverse reductive dehalogenase-homologous genes in deep subseafloor sedimentary metagenomes.</title>
        <authorList>
            <person name="Kawai M."/>
            <person name="Futagami T."/>
            <person name="Toyoda A."/>
            <person name="Takaki Y."/>
            <person name="Nishi S."/>
            <person name="Hori S."/>
            <person name="Arai W."/>
            <person name="Tsubouchi T."/>
            <person name="Morono Y."/>
            <person name="Uchiyama I."/>
            <person name="Ito T."/>
            <person name="Fujiyama A."/>
            <person name="Inagaki F."/>
            <person name="Takami H."/>
        </authorList>
    </citation>
    <scope>NUCLEOTIDE SEQUENCE</scope>
    <source>
        <strain evidence="1">Expedition CK06-06</strain>
    </source>
</reference>
<evidence type="ECO:0000313" key="1">
    <source>
        <dbReference type="EMBL" id="GAI42634.1"/>
    </source>
</evidence>
<proteinExistence type="predicted"/>
<dbReference type="EMBL" id="BARV01026587">
    <property type="protein sequence ID" value="GAI42634.1"/>
    <property type="molecule type" value="Genomic_DNA"/>
</dbReference>
<dbReference type="SUPFAM" id="SSF53067">
    <property type="entry name" value="Actin-like ATPase domain"/>
    <property type="match status" value="1"/>
</dbReference>
<dbReference type="Gene3D" id="3.30.420.40">
    <property type="match status" value="2"/>
</dbReference>